<keyword evidence="3" id="KW-0804">Transcription</keyword>
<dbReference type="PANTHER" id="PTHR47894">
    <property type="entry name" value="HTH-TYPE TRANSCRIPTIONAL REGULATOR GADX"/>
    <property type="match status" value="1"/>
</dbReference>
<feature type="domain" description="HTH araC/xylS-type" evidence="4">
    <location>
        <begin position="235"/>
        <end position="333"/>
    </location>
</feature>
<dbReference type="STRING" id="1122214.Mame_01529"/>
<keyword evidence="2" id="KW-0238">DNA-binding</keyword>
<dbReference type="GO" id="GO:0005829">
    <property type="term" value="C:cytosol"/>
    <property type="evidence" value="ECO:0007669"/>
    <property type="project" value="TreeGrafter"/>
</dbReference>
<evidence type="ECO:0000313" key="5">
    <source>
        <dbReference type="EMBL" id="AQZ50880.1"/>
    </source>
</evidence>
<dbReference type="Pfam" id="PF12833">
    <property type="entry name" value="HTH_18"/>
    <property type="match status" value="1"/>
</dbReference>
<dbReference type="SMART" id="SM00342">
    <property type="entry name" value="HTH_ARAC"/>
    <property type="match status" value="1"/>
</dbReference>
<dbReference type="Pfam" id="PF12625">
    <property type="entry name" value="Arabinose_bd"/>
    <property type="match status" value="1"/>
</dbReference>
<dbReference type="AlphaFoldDB" id="A0A1U9YZR2"/>
<dbReference type="Proteomes" id="UP000191135">
    <property type="component" value="Chromosome"/>
</dbReference>
<dbReference type="SUPFAM" id="SSF46689">
    <property type="entry name" value="Homeodomain-like"/>
    <property type="match status" value="1"/>
</dbReference>
<name>A0A1U9YZR2_9HYPH</name>
<evidence type="ECO:0000313" key="6">
    <source>
        <dbReference type="Proteomes" id="UP000191135"/>
    </source>
</evidence>
<dbReference type="eggNOG" id="COG2207">
    <property type="taxonomic scope" value="Bacteria"/>
</dbReference>
<sequence length="381" mass="41196">MTEIPVISSRILHGVPYFVRQELGERALRQANRAAGFDLELLEDQNCFIPHAAVVSFLNVAARAAGEPNIGILMVPAMNAANYGSYGRYLLGAETLGLAIERAITALPYHSTGDGMSVAIVGNEVRYSYAFALAGCEGYDAIAVAAAGVLLSVMRAYLPADWKPLRVELDIAKPRQTAAFETVFQCPVIFGARAVTVVIERHHLAATARRDARSIVTIEDVMRARRGGAPRDLLDVVIEQIRTQVRTGRVSLDSTARAMDTSVRTLQRELNRTSADFRGMVNAIRTQRAIELLRHTEGTITAVSAEMGYSSPANFARAFRKVTGYGPREFRTRDWPHGAAEQFSSLPPGENAVRGPEVRDAFSAFSVIAKSGSGGSSGSVA</sequence>
<reference evidence="5 6" key="1">
    <citation type="submission" date="2017-03" db="EMBL/GenBank/DDBJ databases">
        <title>Foreign affairs: Plasmid Transfer between Roseobacters and Rhizobia.</title>
        <authorList>
            <person name="Bartling P."/>
            <person name="Bunk B."/>
            <person name="Overmann J."/>
            <person name="Brinkmann H."/>
            <person name="Petersen J."/>
        </authorList>
    </citation>
    <scope>NUCLEOTIDE SEQUENCE [LARGE SCALE GENOMIC DNA]</scope>
    <source>
        <strain evidence="5 6">MACL11</strain>
    </source>
</reference>
<dbReference type="InterPro" id="IPR032687">
    <property type="entry name" value="AraC-type_N"/>
</dbReference>
<dbReference type="OrthoDB" id="9805730at2"/>
<evidence type="ECO:0000256" key="1">
    <source>
        <dbReference type="ARBA" id="ARBA00023015"/>
    </source>
</evidence>
<dbReference type="PROSITE" id="PS01124">
    <property type="entry name" value="HTH_ARAC_FAMILY_2"/>
    <property type="match status" value="1"/>
</dbReference>
<evidence type="ECO:0000256" key="2">
    <source>
        <dbReference type="ARBA" id="ARBA00023125"/>
    </source>
</evidence>
<dbReference type="EMBL" id="CP020330">
    <property type="protein sequence ID" value="AQZ50880.1"/>
    <property type="molecule type" value="Genomic_DNA"/>
</dbReference>
<proteinExistence type="predicted"/>
<accession>A0A1U9YZR2</accession>
<dbReference type="Gene3D" id="1.10.10.60">
    <property type="entry name" value="Homeodomain-like"/>
    <property type="match status" value="1"/>
</dbReference>
<evidence type="ECO:0000256" key="3">
    <source>
        <dbReference type="ARBA" id="ARBA00023163"/>
    </source>
</evidence>
<dbReference type="GO" id="GO:0003700">
    <property type="term" value="F:DNA-binding transcription factor activity"/>
    <property type="evidence" value="ECO:0007669"/>
    <property type="project" value="InterPro"/>
</dbReference>
<dbReference type="InterPro" id="IPR018060">
    <property type="entry name" value="HTH_AraC"/>
</dbReference>
<dbReference type="GO" id="GO:0000976">
    <property type="term" value="F:transcription cis-regulatory region binding"/>
    <property type="evidence" value="ECO:0007669"/>
    <property type="project" value="TreeGrafter"/>
</dbReference>
<protein>
    <submittedName>
        <fullName evidence="5">L-rhamnose operon regulatory protein RhaS</fullName>
    </submittedName>
</protein>
<dbReference type="PRINTS" id="PR00032">
    <property type="entry name" value="HTHARAC"/>
</dbReference>
<keyword evidence="6" id="KW-1185">Reference proteome</keyword>
<gene>
    <name evidence="5" type="primary">rhaS_2</name>
    <name evidence="5" type="ORF">Mame_01529</name>
</gene>
<dbReference type="PANTHER" id="PTHR47894:SF1">
    <property type="entry name" value="HTH-TYPE TRANSCRIPTIONAL REGULATOR VQSM"/>
    <property type="match status" value="1"/>
</dbReference>
<keyword evidence="1" id="KW-0805">Transcription regulation</keyword>
<dbReference type="InterPro" id="IPR020449">
    <property type="entry name" value="Tscrpt_reg_AraC-type_HTH"/>
</dbReference>
<dbReference type="RefSeq" id="WP_018067339.1">
    <property type="nucleotide sequence ID" value="NZ_AQWH01000039.1"/>
</dbReference>
<evidence type="ECO:0000259" key="4">
    <source>
        <dbReference type="PROSITE" id="PS01124"/>
    </source>
</evidence>
<dbReference type="KEGG" id="mmed:Mame_01529"/>
<organism evidence="5 6">
    <name type="scientific">Martelella mediterranea DSM 17316</name>
    <dbReference type="NCBI Taxonomy" id="1122214"/>
    <lineage>
        <taxon>Bacteria</taxon>
        <taxon>Pseudomonadati</taxon>
        <taxon>Pseudomonadota</taxon>
        <taxon>Alphaproteobacteria</taxon>
        <taxon>Hyphomicrobiales</taxon>
        <taxon>Aurantimonadaceae</taxon>
        <taxon>Martelella</taxon>
    </lineage>
</organism>
<dbReference type="InterPro" id="IPR009057">
    <property type="entry name" value="Homeodomain-like_sf"/>
</dbReference>